<reference evidence="2 3" key="1">
    <citation type="submission" date="2024-01" db="EMBL/GenBank/DDBJ databases">
        <title>Multi-omics insights into the function and evolution of sodium benzoate biodegradation pathways in Benzoatithermus flavus gen. nov., sp. nov. from hot spring.</title>
        <authorList>
            <person name="Hu C.-J."/>
            <person name="Li W.-J."/>
        </authorList>
    </citation>
    <scope>NUCLEOTIDE SEQUENCE [LARGE SCALE GENOMIC DNA]</scope>
    <source>
        <strain evidence="2 3">SYSU G07066</strain>
    </source>
</reference>
<comment type="caution">
    <text evidence="2">The sequence shown here is derived from an EMBL/GenBank/DDBJ whole genome shotgun (WGS) entry which is preliminary data.</text>
</comment>
<dbReference type="EMBL" id="JBBLZC010000005">
    <property type="protein sequence ID" value="MEK0082860.1"/>
    <property type="molecule type" value="Genomic_DNA"/>
</dbReference>
<feature type="transmembrane region" description="Helical" evidence="1">
    <location>
        <begin position="33"/>
        <end position="54"/>
    </location>
</feature>
<evidence type="ECO:0000313" key="3">
    <source>
        <dbReference type="Proteomes" id="UP001375743"/>
    </source>
</evidence>
<dbReference type="RefSeq" id="WP_418158712.1">
    <property type="nucleotide sequence ID" value="NZ_JBBLZC010000005.1"/>
</dbReference>
<gene>
    <name evidence="2" type="ORF">U1T56_06840</name>
</gene>
<protein>
    <submittedName>
        <fullName evidence="2">Uncharacterized protein</fullName>
    </submittedName>
</protein>
<dbReference type="Proteomes" id="UP001375743">
    <property type="component" value="Unassembled WGS sequence"/>
</dbReference>
<evidence type="ECO:0000256" key="1">
    <source>
        <dbReference type="SAM" id="Phobius"/>
    </source>
</evidence>
<organism evidence="2 3">
    <name type="scientific">Benzoatithermus flavus</name>
    <dbReference type="NCBI Taxonomy" id="3108223"/>
    <lineage>
        <taxon>Bacteria</taxon>
        <taxon>Pseudomonadati</taxon>
        <taxon>Pseudomonadota</taxon>
        <taxon>Alphaproteobacteria</taxon>
        <taxon>Geminicoccales</taxon>
        <taxon>Geminicoccaceae</taxon>
        <taxon>Benzoatithermus</taxon>
    </lineage>
</organism>
<proteinExistence type="predicted"/>
<sequence length="93" mass="9125">MGKVGAPIAIGAALVGASFLLPGAPIFAGAAMSWSGLAFGTGVSVILGAAATALTPKPSTGLGGQAARQTVVPIPVPYQRYVYGRTRTGGNLI</sequence>
<evidence type="ECO:0000313" key="2">
    <source>
        <dbReference type="EMBL" id="MEK0082860.1"/>
    </source>
</evidence>
<keyword evidence="3" id="KW-1185">Reference proteome</keyword>
<accession>A0ABU8XR21</accession>
<keyword evidence="1" id="KW-1133">Transmembrane helix</keyword>
<keyword evidence="1" id="KW-0812">Transmembrane</keyword>
<keyword evidence="1" id="KW-0472">Membrane</keyword>
<name>A0ABU8XR21_9PROT</name>